<dbReference type="PROSITE" id="PS51295">
    <property type="entry name" value="CRM"/>
    <property type="match status" value="1"/>
</dbReference>
<evidence type="ECO:0000313" key="5">
    <source>
        <dbReference type="EMBL" id="AXF85114.1"/>
    </source>
</evidence>
<evidence type="ECO:0000259" key="4">
    <source>
        <dbReference type="PROSITE" id="PS51295"/>
    </source>
</evidence>
<dbReference type="KEGG" id="hyf:DTO96_100833"/>
<keyword evidence="6" id="KW-1185">Reference proteome</keyword>
<feature type="region of interest" description="Disordered" evidence="3">
    <location>
        <begin position="123"/>
        <end position="150"/>
    </location>
</feature>
<dbReference type="Proteomes" id="UP000252182">
    <property type="component" value="Chromosome"/>
</dbReference>
<reference evidence="6" key="1">
    <citation type="submission" date="2018-07" db="EMBL/GenBank/DDBJ databases">
        <authorList>
            <person name="Kim H."/>
        </authorList>
    </citation>
    <scope>NUCLEOTIDE SEQUENCE [LARGE SCALE GENOMIC DNA]</scope>
    <source>
        <strain evidence="6">F02</strain>
    </source>
</reference>
<dbReference type="InterPro" id="IPR035920">
    <property type="entry name" value="YhbY-like_sf"/>
</dbReference>
<gene>
    <name evidence="5" type="primary">yhbY</name>
    <name evidence="5" type="ORF">DTO96_100833</name>
</gene>
<feature type="domain" description="CRM" evidence="4">
    <location>
        <begin position="4"/>
        <end position="100"/>
    </location>
</feature>
<evidence type="ECO:0000256" key="1">
    <source>
        <dbReference type="ARBA" id="ARBA00022884"/>
    </source>
</evidence>
<evidence type="ECO:0000256" key="2">
    <source>
        <dbReference type="PROSITE-ProRule" id="PRU00626"/>
    </source>
</evidence>
<dbReference type="PANTHER" id="PTHR40065">
    <property type="entry name" value="RNA-BINDING PROTEIN YHBY"/>
    <property type="match status" value="1"/>
</dbReference>
<accession>A0A345D9S6</accession>
<protein>
    <submittedName>
        <fullName evidence="5">RNA-binding protein YhbY</fullName>
    </submittedName>
</protein>
<sequence length="166" mass="18142">MPILPLSSAQRSSLRAQAHDLAPVVMIGDAGLTEGVMKEAEHALSAHQLIKIRVFADEKEVRADYMNQLCEQLGASPVQMIGKLLVIYRPESAAPKKKTFAQSMQQDQDGFKGQAPRRVTVMKAPANPAHRPRAKQMTIKGNERVTSGGIVKRGKKITVSSKKKMG</sequence>
<dbReference type="EMBL" id="CP031124">
    <property type="protein sequence ID" value="AXF85114.1"/>
    <property type="molecule type" value="Genomic_DNA"/>
</dbReference>
<dbReference type="Pfam" id="PF01985">
    <property type="entry name" value="CRS1_YhbY"/>
    <property type="match status" value="1"/>
</dbReference>
<evidence type="ECO:0000256" key="3">
    <source>
        <dbReference type="SAM" id="MobiDB-lite"/>
    </source>
</evidence>
<dbReference type="OrthoDB" id="9797519at2"/>
<organism evidence="5 6">
    <name type="scientific">Ephemeroptericola cinctiostellae</name>
    <dbReference type="NCBI Taxonomy" id="2268024"/>
    <lineage>
        <taxon>Bacteria</taxon>
        <taxon>Pseudomonadati</taxon>
        <taxon>Pseudomonadota</taxon>
        <taxon>Betaproteobacteria</taxon>
        <taxon>Burkholderiales</taxon>
        <taxon>Burkholderiaceae</taxon>
        <taxon>Ephemeroptericola</taxon>
    </lineage>
</organism>
<dbReference type="InterPro" id="IPR051925">
    <property type="entry name" value="RNA-binding_domain"/>
</dbReference>
<evidence type="ECO:0000313" key="6">
    <source>
        <dbReference type="Proteomes" id="UP000252182"/>
    </source>
</evidence>
<dbReference type="RefSeq" id="WP_114562348.1">
    <property type="nucleotide sequence ID" value="NZ_CP031124.1"/>
</dbReference>
<dbReference type="PANTHER" id="PTHR40065:SF3">
    <property type="entry name" value="RNA-BINDING PROTEIN YHBY"/>
    <property type="match status" value="1"/>
</dbReference>
<dbReference type="SUPFAM" id="SSF75471">
    <property type="entry name" value="YhbY-like"/>
    <property type="match status" value="1"/>
</dbReference>
<dbReference type="InterPro" id="IPR001890">
    <property type="entry name" value="RNA-binding_CRM"/>
</dbReference>
<dbReference type="GO" id="GO:0003723">
    <property type="term" value="F:RNA binding"/>
    <property type="evidence" value="ECO:0007669"/>
    <property type="project" value="UniProtKB-UniRule"/>
</dbReference>
<dbReference type="SMART" id="SM01103">
    <property type="entry name" value="CRS1_YhbY"/>
    <property type="match status" value="1"/>
</dbReference>
<proteinExistence type="predicted"/>
<dbReference type="Gene3D" id="3.30.110.60">
    <property type="entry name" value="YhbY-like"/>
    <property type="match status" value="1"/>
</dbReference>
<keyword evidence="1 2" id="KW-0694">RNA-binding</keyword>
<dbReference type="AlphaFoldDB" id="A0A345D9S6"/>
<name>A0A345D9S6_9BURK</name>